<dbReference type="Gene3D" id="1.10.510.10">
    <property type="entry name" value="Transferase(Phosphotransferase) domain 1"/>
    <property type="match status" value="1"/>
</dbReference>
<protein>
    <recommendedName>
        <fullName evidence="8">Protein kinase domain-containing protein</fullName>
    </recommendedName>
</protein>
<accession>A0AAP0KH83</accession>
<dbReference type="Pfam" id="PF12796">
    <property type="entry name" value="Ank_2"/>
    <property type="match status" value="1"/>
</dbReference>
<evidence type="ECO:0000256" key="4">
    <source>
        <dbReference type="ARBA" id="ARBA00022777"/>
    </source>
</evidence>
<organism evidence="9 10">
    <name type="scientific">Stephania japonica</name>
    <dbReference type="NCBI Taxonomy" id="461633"/>
    <lineage>
        <taxon>Eukaryota</taxon>
        <taxon>Viridiplantae</taxon>
        <taxon>Streptophyta</taxon>
        <taxon>Embryophyta</taxon>
        <taxon>Tracheophyta</taxon>
        <taxon>Spermatophyta</taxon>
        <taxon>Magnoliopsida</taxon>
        <taxon>Ranunculales</taxon>
        <taxon>Menispermaceae</taxon>
        <taxon>Menispermoideae</taxon>
        <taxon>Cissampelideae</taxon>
        <taxon>Stephania</taxon>
    </lineage>
</organism>
<dbReference type="InterPro" id="IPR011009">
    <property type="entry name" value="Kinase-like_dom_sf"/>
</dbReference>
<proteinExistence type="inferred from homology"/>
<evidence type="ECO:0000313" key="10">
    <source>
        <dbReference type="Proteomes" id="UP001417504"/>
    </source>
</evidence>
<dbReference type="SUPFAM" id="SSF56112">
    <property type="entry name" value="Protein kinase-like (PK-like)"/>
    <property type="match status" value="1"/>
</dbReference>
<dbReference type="SMART" id="SM00248">
    <property type="entry name" value="ANK"/>
    <property type="match status" value="3"/>
</dbReference>
<feature type="domain" description="Protein kinase" evidence="8">
    <location>
        <begin position="217"/>
        <end position="516"/>
    </location>
</feature>
<dbReference type="FunFam" id="1.25.40.20:FF:000349">
    <property type="entry name" value="Predicted protein"/>
    <property type="match status" value="1"/>
</dbReference>
<keyword evidence="5" id="KW-0067">ATP-binding</keyword>
<dbReference type="GO" id="GO:0004674">
    <property type="term" value="F:protein serine/threonine kinase activity"/>
    <property type="evidence" value="ECO:0007669"/>
    <property type="project" value="TreeGrafter"/>
</dbReference>
<evidence type="ECO:0000259" key="8">
    <source>
        <dbReference type="PROSITE" id="PS50011"/>
    </source>
</evidence>
<dbReference type="Gene3D" id="1.25.40.20">
    <property type="entry name" value="Ankyrin repeat-containing domain"/>
    <property type="match status" value="1"/>
</dbReference>
<evidence type="ECO:0000256" key="2">
    <source>
        <dbReference type="ARBA" id="ARBA00022679"/>
    </source>
</evidence>
<dbReference type="InterPro" id="IPR001245">
    <property type="entry name" value="Ser-Thr/Tyr_kinase_cat_dom"/>
</dbReference>
<dbReference type="PRINTS" id="PR00109">
    <property type="entry name" value="TYRKINASE"/>
</dbReference>
<dbReference type="InterPro" id="IPR036770">
    <property type="entry name" value="Ankyrin_rpt-contain_sf"/>
</dbReference>
<dbReference type="EMBL" id="JBBNAE010000001">
    <property type="protein sequence ID" value="KAK9152526.1"/>
    <property type="molecule type" value="Genomic_DNA"/>
</dbReference>
<dbReference type="PANTHER" id="PTHR44329">
    <property type="entry name" value="SERINE/THREONINE-PROTEIN KINASE TNNI3K-RELATED"/>
    <property type="match status" value="1"/>
</dbReference>
<keyword evidence="3" id="KW-0547">Nucleotide-binding</keyword>
<dbReference type="InterPro" id="IPR002110">
    <property type="entry name" value="Ankyrin_rpt"/>
</dbReference>
<keyword evidence="6" id="KW-0040">ANK repeat</keyword>
<keyword evidence="4" id="KW-0418">Kinase</keyword>
<dbReference type="FunFam" id="1.10.510.10:FF:000763">
    <property type="entry name" value="Os01g0748600 protein"/>
    <property type="match status" value="1"/>
</dbReference>
<evidence type="ECO:0000256" key="3">
    <source>
        <dbReference type="ARBA" id="ARBA00022741"/>
    </source>
</evidence>
<name>A0AAP0KH83_9MAGN</name>
<dbReference type="InterPro" id="IPR051681">
    <property type="entry name" value="Ser/Thr_Kinases-Pseudokinases"/>
</dbReference>
<feature type="compositionally biased region" description="Acidic residues" evidence="7">
    <location>
        <begin position="106"/>
        <end position="118"/>
    </location>
</feature>
<reference evidence="9 10" key="1">
    <citation type="submission" date="2024-01" db="EMBL/GenBank/DDBJ databases">
        <title>Genome assemblies of Stephania.</title>
        <authorList>
            <person name="Yang L."/>
        </authorList>
    </citation>
    <scope>NUCLEOTIDE SEQUENCE [LARGE SCALE GENOMIC DNA]</scope>
    <source>
        <strain evidence="9">QJT</strain>
        <tissue evidence="9">Leaf</tissue>
    </source>
</reference>
<evidence type="ECO:0000256" key="1">
    <source>
        <dbReference type="ARBA" id="ARBA00005843"/>
    </source>
</evidence>
<evidence type="ECO:0000256" key="7">
    <source>
        <dbReference type="SAM" id="MobiDB-lite"/>
    </source>
</evidence>
<dbReference type="PROSITE" id="PS50088">
    <property type="entry name" value="ANK_REPEAT"/>
    <property type="match status" value="1"/>
</dbReference>
<comment type="similarity">
    <text evidence="1">Belongs to the protein kinase superfamily. TKL Ser/Thr protein kinase family.</text>
</comment>
<feature type="region of interest" description="Disordered" evidence="7">
    <location>
        <begin position="100"/>
        <end position="122"/>
    </location>
</feature>
<sequence length="555" mass="61810">MDAAAVMGSQWRQCRSRRGYGINGGGGGAEAAAKEAAPEVVIAVTTAASRGILHGTTVEAVVVGGTTAAEMKALVGFGFLELALMEAKAAQPRYSLLKQSSLAPEREEDESGADDDLGASEVGDFDPPLRMMYLVNEGDVEGINELLNEGVNVNFKDIDHRTALHIAACQGRTDVVDLLIRRGAEIDPKDRWGARCVLMLLEQPLADAIFYKNHEVIKLLEKNGAKSLVAPMHVQNVREIPEYEIDSTELDFTNSVEITKGTYVTASWRGIQVAVKKIGEDVISDEDKVTAFRDELQLLQKIRHPNVVQFLGAVTQTTPMMIVTEYLPKGDLCAFLKKKGALKPAAAVKLALDIARGMNYLHENKPEAIIHRDLEPSNILRDDSGHLKVADFGVSKLLNVAKRVKEDKPVLCTDVSCRYIAPEAYRNEEYDLKVDVFSFALILQEMIEGHPPFHAKEEVEVPKVYAEKERPPFRASAKLYSHGLKELIEECWSENPTKRPTFKEVIRKLEVINNYYNHKRRWKVRPLKCFNNIEAMFKKDRPNPSSRSSPSTSSR</sequence>
<comment type="caution">
    <text evidence="9">The sequence shown here is derived from an EMBL/GenBank/DDBJ whole genome shotgun (WGS) entry which is preliminary data.</text>
</comment>
<dbReference type="Pfam" id="PF07714">
    <property type="entry name" value="PK_Tyr_Ser-Thr"/>
    <property type="match status" value="1"/>
</dbReference>
<dbReference type="GO" id="GO:0005524">
    <property type="term" value="F:ATP binding"/>
    <property type="evidence" value="ECO:0007669"/>
    <property type="project" value="UniProtKB-KW"/>
</dbReference>
<dbReference type="PROSITE" id="PS50297">
    <property type="entry name" value="ANK_REP_REGION"/>
    <property type="match status" value="1"/>
</dbReference>
<dbReference type="Proteomes" id="UP001417504">
    <property type="component" value="Unassembled WGS sequence"/>
</dbReference>
<dbReference type="SUPFAM" id="SSF48403">
    <property type="entry name" value="Ankyrin repeat"/>
    <property type="match status" value="1"/>
</dbReference>
<dbReference type="CDD" id="cd13999">
    <property type="entry name" value="STKc_MAP3K-like"/>
    <property type="match status" value="1"/>
</dbReference>
<evidence type="ECO:0000256" key="5">
    <source>
        <dbReference type="ARBA" id="ARBA00022840"/>
    </source>
</evidence>
<gene>
    <name evidence="9" type="ORF">Sjap_000006</name>
</gene>
<dbReference type="FunFam" id="3.30.200.20:FF:000180">
    <property type="entry name" value="serine/threonine-protein kinase STY46-like"/>
    <property type="match status" value="1"/>
</dbReference>
<dbReference type="PROSITE" id="PS50011">
    <property type="entry name" value="PROTEIN_KINASE_DOM"/>
    <property type="match status" value="1"/>
</dbReference>
<dbReference type="AlphaFoldDB" id="A0AAP0KH83"/>
<dbReference type="Gene3D" id="3.30.200.20">
    <property type="entry name" value="Phosphorylase Kinase, domain 1"/>
    <property type="match status" value="1"/>
</dbReference>
<dbReference type="InterPro" id="IPR000719">
    <property type="entry name" value="Prot_kinase_dom"/>
</dbReference>
<keyword evidence="2" id="KW-0808">Transferase</keyword>
<evidence type="ECO:0000313" key="9">
    <source>
        <dbReference type="EMBL" id="KAK9152526.1"/>
    </source>
</evidence>
<evidence type="ECO:0000256" key="6">
    <source>
        <dbReference type="PROSITE-ProRule" id="PRU00023"/>
    </source>
</evidence>
<feature type="repeat" description="ANK" evidence="6">
    <location>
        <begin position="159"/>
        <end position="191"/>
    </location>
</feature>
<dbReference type="PANTHER" id="PTHR44329:SF140">
    <property type="entry name" value="INACTIVE PROTEIN TYROSINE KINASE PTKL"/>
    <property type="match status" value="1"/>
</dbReference>
<keyword evidence="10" id="KW-1185">Reference proteome</keyword>